<evidence type="ECO:0000259" key="4">
    <source>
        <dbReference type="PROSITE" id="PS51910"/>
    </source>
</evidence>
<evidence type="ECO:0000256" key="1">
    <source>
        <dbReference type="ARBA" id="ARBA00022801"/>
    </source>
</evidence>
<evidence type="ECO:0000313" key="5">
    <source>
        <dbReference type="EMBL" id="GGF97812.1"/>
    </source>
</evidence>
<dbReference type="GO" id="GO:0005975">
    <property type="term" value="P:carbohydrate metabolic process"/>
    <property type="evidence" value="ECO:0007669"/>
    <property type="project" value="InterPro"/>
</dbReference>
<protein>
    <recommendedName>
        <fullName evidence="4">GH18 domain-containing protein</fullName>
    </recommendedName>
</protein>
<evidence type="ECO:0000256" key="3">
    <source>
        <dbReference type="SAM" id="SignalP"/>
    </source>
</evidence>
<accession>A0A8J3E8S8</accession>
<comment type="caution">
    <text evidence="5">The sequence shown here is derived from an EMBL/GenBank/DDBJ whole genome shotgun (WGS) entry which is preliminary data.</text>
</comment>
<dbReference type="PROSITE" id="PS51910">
    <property type="entry name" value="GH18_2"/>
    <property type="match status" value="1"/>
</dbReference>
<feature type="signal peptide" evidence="3">
    <location>
        <begin position="1"/>
        <end position="31"/>
    </location>
</feature>
<dbReference type="PROSITE" id="PS01095">
    <property type="entry name" value="GH18_1"/>
    <property type="match status" value="1"/>
</dbReference>
<dbReference type="Gene3D" id="3.20.20.80">
    <property type="entry name" value="Glycosidases"/>
    <property type="match status" value="1"/>
</dbReference>
<keyword evidence="1" id="KW-0378">Hydrolase</keyword>
<dbReference type="SUPFAM" id="SSF51445">
    <property type="entry name" value="(Trans)glycosidases"/>
    <property type="match status" value="1"/>
</dbReference>
<evidence type="ECO:0000256" key="2">
    <source>
        <dbReference type="ARBA" id="ARBA00023295"/>
    </source>
</evidence>
<dbReference type="EMBL" id="BMJS01000013">
    <property type="protein sequence ID" value="GGF97812.1"/>
    <property type="molecule type" value="Genomic_DNA"/>
</dbReference>
<reference evidence="5" key="2">
    <citation type="submission" date="2020-09" db="EMBL/GenBank/DDBJ databases">
        <authorList>
            <person name="Sun Q."/>
            <person name="Zhou Y."/>
        </authorList>
    </citation>
    <scope>NUCLEOTIDE SEQUENCE</scope>
    <source>
        <strain evidence="5">CGMCC 1.15758</strain>
    </source>
</reference>
<name>A0A8J3E8S8_9GAMM</name>
<organism evidence="5 6">
    <name type="scientific">Cysteiniphilum litorale</name>
    <dbReference type="NCBI Taxonomy" id="2056700"/>
    <lineage>
        <taxon>Bacteria</taxon>
        <taxon>Pseudomonadati</taxon>
        <taxon>Pseudomonadota</taxon>
        <taxon>Gammaproteobacteria</taxon>
        <taxon>Thiotrichales</taxon>
        <taxon>Fastidiosibacteraceae</taxon>
        <taxon>Cysteiniphilum</taxon>
    </lineage>
</organism>
<dbReference type="Proteomes" id="UP000636949">
    <property type="component" value="Unassembled WGS sequence"/>
</dbReference>
<dbReference type="AlphaFoldDB" id="A0A8J3E8S8"/>
<sequence>MKNKEYIKMRKKLLSASVLALLIGSTAYLNAYCQLVTQKEIVTTASAKSVDVNNFNQRVANNGMIKIMPQVTNGFGDNQRLSYKLRDKEGALKSQGMLAIGQITTITNLEIGAKGGSYQLEISPQSVKDHGGIRRLTGAYTKNIELTATAPEADVSLLYKNTNDTDRHIMLGYFMPLIPSVNYYELAAEHGYNVAINAFVKIQCDTDSSCVLTDQYGQQAVDIAHKVDAAKEKYPQFKYAMLSVTWQGLDNFNVGSASANHIKLLAQTIVDYLNQAHLDGIDFDLEAALSLKHWDGVALDHLIKQIRADKPNVIVTAAPQLFKNTDGKYILVTQGLNQDYDVAIENGDFDYVVIQEALSLPEEANPNIISESIKQLEGSDSAVKIPSKTKLLPDVLSGPNVNPSNPNSVWYACASSKTPDCTTVFKALAEQYQSLIDNPQFGGAATWSINQDQSNTAAKSNPWQWATTIGNVI</sequence>
<keyword evidence="2" id="KW-0326">Glycosidase</keyword>
<proteinExistence type="predicted"/>
<gene>
    <name evidence="5" type="ORF">GCM10010995_13770</name>
</gene>
<dbReference type="GO" id="GO:0004553">
    <property type="term" value="F:hydrolase activity, hydrolyzing O-glycosyl compounds"/>
    <property type="evidence" value="ECO:0007669"/>
    <property type="project" value="InterPro"/>
</dbReference>
<feature type="chain" id="PRO_5035170972" description="GH18 domain-containing protein" evidence="3">
    <location>
        <begin position="32"/>
        <end position="473"/>
    </location>
</feature>
<feature type="domain" description="GH18" evidence="4">
    <location>
        <begin position="168"/>
        <end position="473"/>
    </location>
</feature>
<reference evidence="5" key="1">
    <citation type="journal article" date="2014" name="Int. J. Syst. Evol. Microbiol.">
        <title>Complete genome sequence of Corynebacterium casei LMG S-19264T (=DSM 44701T), isolated from a smear-ripened cheese.</title>
        <authorList>
            <consortium name="US DOE Joint Genome Institute (JGI-PGF)"/>
            <person name="Walter F."/>
            <person name="Albersmeier A."/>
            <person name="Kalinowski J."/>
            <person name="Ruckert C."/>
        </authorList>
    </citation>
    <scope>NUCLEOTIDE SEQUENCE</scope>
    <source>
        <strain evidence="5">CGMCC 1.15758</strain>
    </source>
</reference>
<keyword evidence="6" id="KW-1185">Reference proteome</keyword>
<evidence type="ECO:0000313" key="6">
    <source>
        <dbReference type="Proteomes" id="UP000636949"/>
    </source>
</evidence>
<dbReference type="InterPro" id="IPR001223">
    <property type="entry name" value="Glyco_hydro18_cat"/>
</dbReference>
<dbReference type="InterPro" id="IPR017853">
    <property type="entry name" value="GH"/>
</dbReference>
<keyword evidence="3" id="KW-0732">Signal</keyword>
<dbReference type="InterPro" id="IPR001579">
    <property type="entry name" value="Glyco_hydro_18_chit_AS"/>
</dbReference>